<dbReference type="GO" id="GO:0016855">
    <property type="term" value="F:racemase and epimerase activity, acting on amino acids and derivatives"/>
    <property type="evidence" value="ECO:0007669"/>
    <property type="project" value="InterPro"/>
</dbReference>
<dbReference type="AlphaFoldDB" id="A0A383DP87"/>
<gene>
    <name evidence="1" type="ORF">METZ01_LOCUS498522</name>
</gene>
<dbReference type="InterPro" id="IPR001920">
    <property type="entry name" value="Asp/Glu_race"/>
</dbReference>
<dbReference type="Gene3D" id="3.40.50.1860">
    <property type="match status" value="1"/>
</dbReference>
<dbReference type="SUPFAM" id="SSF53681">
    <property type="entry name" value="Aspartate/glutamate racemase"/>
    <property type="match status" value="1"/>
</dbReference>
<organism evidence="1">
    <name type="scientific">marine metagenome</name>
    <dbReference type="NCBI Taxonomy" id="408172"/>
    <lineage>
        <taxon>unclassified sequences</taxon>
        <taxon>metagenomes</taxon>
        <taxon>ecological metagenomes</taxon>
    </lineage>
</organism>
<reference evidence="1" key="1">
    <citation type="submission" date="2018-05" db="EMBL/GenBank/DDBJ databases">
        <authorList>
            <person name="Lanie J.A."/>
            <person name="Ng W.-L."/>
            <person name="Kazmierczak K.M."/>
            <person name="Andrzejewski T.M."/>
            <person name="Davidsen T.M."/>
            <person name="Wayne K.J."/>
            <person name="Tettelin H."/>
            <person name="Glass J.I."/>
            <person name="Rusch D."/>
            <person name="Podicherti R."/>
            <person name="Tsui H.-C.T."/>
            <person name="Winkler M.E."/>
        </authorList>
    </citation>
    <scope>NUCLEOTIDE SEQUENCE</scope>
</reference>
<sequence>MGDTAHVPYGTKSAEVVILYSEHILDFFLKYEP</sequence>
<evidence type="ECO:0000313" key="1">
    <source>
        <dbReference type="EMBL" id="SVE45668.1"/>
    </source>
</evidence>
<accession>A0A383DP87</accession>
<dbReference type="EMBL" id="UINC01218582">
    <property type="protein sequence ID" value="SVE45668.1"/>
    <property type="molecule type" value="Genomic_DNA"/>
</dbReference>
<protein>
    <submittedName>
        <fullName evidence="1">Uncharacterized protein</fullName>
    </submittedName>
</protein>
<feature type="non-terminal residue" evidence="1">
    <location>
        <position position="33"/>
    </location>
</feature>
<proteinExistence type="predicted"/>
<name>A0A383DP87_9ZZZZ</name>